<dbReference type="EMBL" id="LWAJ01000062">
    <property type="protein sequence ID" value="KZL50886.1"/>
    <property type="molecule type" value="Genomic_DNA"/>
</dbReference>
<keyword evidence="1" id="KW-1133">Transmembrane helix</keyword>
<dbReference type="RefSeq" id="WP_063871843.1">
    <property type="nucleotide sequence ID" value="NZ_CAWMRI010000062.1"/>
</dbReference>
<accession>A0A166KC15</accession>
<feature type="transmembrane region" description="Helical" evidence="1">
    <location>
        <begin position="150"/>
        <end position="169"/>
    </location>
</feature>
<protein>
    <submittedName>
        <fullName evidence="2">Uncharacterized protein</fullName>
    </submittedName>
</protein>
<organism evidence="2 3">
    <name type="scientific">Nodularia spumigena CENA596</name>
    <dbReference type="NCBI Taxonomy" id="1819295"/>
    <lineage>
        <taxon>Bacteria</taxon>
        <taxon>Bacillati</taxon>
        <taxon>Cyanobacteriota</taxon>
        <taxon>Cyanophyceae</taxon>
        <taxon>Nostocales</taxon>
        <taxon>Nodulariaceae</taxon>
        <taxon>Nodularia</taxon>
    </lineage>
</organism>
<dbReference type="OrthoDB" id="421517at2"/>
<keyword evidence="1" id="KW-0472">Membrane</keyword>
<dbReference type="Proteomes" id="UP000076555">
    <property type="component" value="Unassembled WGS sequence"/>
</dbReference>
<evidence type="ECO:0000313" key="3">
    <source>
        <dbReference type="Proteomes" id="UP000076555"/>
    </source>
</evidence>
<gene>
    <name evidence="2" type="ORF">A2T98_05095</name>
</gene>
<keyword evidence="1" id="KW-0812">Transmembrane</keyword>
<reference evidence="2 3" key="1">
    <citation type="submission" date="2016-04" db="EMBL/GenBank/DDBJ databases">
        <title>Draft Genome Assembly of the Bloom-forming Cyanobacterium Nodularia spumigena Strain CENA596 in Shrimp Production Ponds.</title>
        <authorList>
            <person name="Popin R.V."/>
            <person name="Rigonato J."/>
            <person name="Abreu V.A."/>
            <person name="Andreote A.P."/>
            <person name="Silveira S.B."/>
            <person name="Odebrecht C."/>
            <person name="Fiore M.F."/>
        </authorList>
    </citation>
    <scope>NUCLEOTIDE SEQUENCE [LARGE SCALE GENOMIC DNA]</scope>
    <source>
        <strain evidence="2 3">CENA596</strain>
    </source>
</reference>
<evidence type="ECO:0000313" key="2">
    <source>
        <dbReference type="EMBL" id="KZL50886.1"/>
    </source>
</evidence>
<dbReference type="AlphaFoldDB" id="A0A166KC15"/>
<name>A0A166KC15_NODSP</name>
<comment type="caution">
    <text evidence="2">The sequence shown here is derived from an EMBL/GenBank/DDBJ whole genome shotgun (WGS) entry which is preliminary data.</text>
</comment>
<sequence>MKVAVQQEDLEVLARSLHEQVFAAIPSGEIFQIKCAVKKDELMILTQHPVGVSVETEHIFVILKEALQSSLIYSEQRVQCFIRRFGEELPYARCSFIIEQQEQVRRPIPLSSSLTYTPSPIEDKPEEQFDPFQDTPDVLTTQSQRPVKSLLLGITLMGIGVFGTGFYLLTRPCVMSFCQELQTAEKLNLGSRQLMRSANSENQLVAIQQQLETATSDLISIPSWSSRYQEAEVLKTSLSMQSAKINQLLTAFQAADVAEKKMQATANSIEGLQDIQHSWRGAIAPLEAISSTSELYELVKPRLSKYRVSLQAVNQELVAQEQWLKKLNDAKAVAIVAKERETTAKSLNDWQKAQSTWQVAINALKIIPHTSPAYPEAQELLLEYEPRLAKTRISATIEKIASDNYQQAISTANQAKIYEQQNQWQVAVTYWTQALESAKQVSQQSFYYNQSQRLIEPYSTALKQAQEELQFLSRLEQVRNDLDQTCSREILVCTFTIHKTGIVISLTPNYEQVLQTTLFETDLETPNHWYILQEALGVIGDSANLPVFIYNTQGQGLYTHIPQG</sequence>
<proteinExistence type="predicted"/>
<evidence type="ECO:0000256" key="1">
    <source>
        <dbReference type="SAM" id="Phobius"/>
    </source>
</evidence>